<dbReference type="AlphaFoldDB" id="T1KX69"/>
<dbReference type="GO" id="GO:0005886">
    <property type="term" value="C:plasma membrane"/>
    <property type="evidence" value="ECO:0007669"/>
    <property type="project" value="TreeGrafter"/>
</dbReference>
<dbReference type="GO" id="GO:0005509">
    <property type="term" value="F:calcium ion binding"/>
    <property type="evidence" value="ECO:0007669"/>
    <property type="project" value="UniProtKB-UniRule"/>
</dbReference>
<evidence type="ECO:0000256" key="1">
    <source>
        <dbReference type="ARBA" id="ARBA00004167"/>
    </source>
</evidence>
<keyword evidence="2 7" id="KW-0812">Transmembrane</keyword>
<dbReference type="PANTHER" id="PTHR24028:SF339">
    <property type="entry name" value="CADHERIN DOMAIN-CONTAINING PROTEIN"/>
    <property type="match status" value="1"/>
</dbReference>
<dbReference type="GO" id="GO:0007156">
    <property type="term" value="P:homophilic cell adhesion via plasma membrane adhesion molecules"/>
    <property type="evidence" value="ECO:0007669"/>
    <property type="project" value="InterPro"/>
</dbReference>
<feature type="domain" description="Cadherin" evidence="8">
    <location>
        <begin position="160"/>
        <end position="269"/>
    </location>
</feature>
<feature type="compositionally biased region" description="Polar residues" evidence="6">
    <location>
        <begin position="843"/>
        <end position="854"/>
    </location>
</feature>
<dbReference type="CDD" id="cd11304">
    <property type="entry name" value="Cadherin_repeat"/>
    <property type="match status" value="4"/>
</dbReference>
<evidence type="ECO:0000256" key="4">
    <source>
        <dbReference type="ARBA" id="ARBA00023180"/>
    </source>
</evidence>
<evidence type="ECO:0000313" key="10">
    <source>
        <dbReference type="Proteomes" id="UP000015104"/>
    </source>
</evidence>
<feature type="compositionally biased region" description="Low complexity" evidence="6">
    <location>
        <begin position="415"/>
        <end position="430"/>
    </location>
</feature>
<feature type="domain" description="Cadherin" evidence="8">
    <location>
        <begin position="41"/>
        <end position="159"/>
    </location>
</feature>
<dbReference type="Proteomes" id="UP000015104">
    <property type="component" value="Unassembled WGS sequence"/>
</dbReference>
<comment type="subcellular location">
    <subcellularLocation>
        <location evidence="1">Membrane</location>
        <topology evidence="1">Single-pass membrane protein</topology>
    </subcellularLocation>
</comment>
<reference evidence="10" key="1">
    <citation type="submission" date="2011-08" db="EMBL/GenBank/DDBJ databases">
        <authorList>
            <person name="Rombauts S."/>
        </authorList>
    </citation>
    <scope>NUCLEOTIDE SEQUENCE</scope>
    <source>
        <strain evidence="10">London</strain>
    </source>
</reference>
<dbReference type="STRING" id="32264.T1KX69"/>
<dbReference type="PRINTS" id="PR00205">
    <property type="entry name" value="CADHERIN"/>
</dbReference>
<dbReference type="InterPro" id="IPR050174">
    <property type="entry name" value="Protocadherin/Cadherin-CA"/>
</dbReference>
<feature type="compositionally biased region" description="Polar residues" evidence="6">
    <location>
        <begin position="748"/>
        <end position="780"/>
    </location>
</feature>
<evidence type="ECO:0000256" key="7">
    <source>
        <dbReference type="SAM" id="Phobius"/>
    </source>
</evidence>
<dbReference type="PROSITE" id="PS50268">
    <property type="entry name" value="CADHERIN_2"/>
    <property type="match status" value="5"/>
</dbReference>
<feature type="region of interest" description="Disordered" evidence="6">
    <location>
        <begin position="821"/>
        <end position="863"/>
    </location>
</feature>
<dbReference type="PANTHER" id="PTHR24028">
    <property type="entry name" value="CADHERIN-87A"/>
    <property type="match status" value="1"/>
</dbReference>
<dbReference type="Gene3D" id="2.60.40.60">
    <property type="entry name" value="Cadherins"/>
    <property type="match status" value="5"/>
</dbReference>
<name>T1KX69_TETUR</name>
<sequence length="863" mass="92697">MGGLVPFSVIFLPWIFISFNLIYVKSSELTNRYDLCYLKDGGSSQTFTVNEATPINSSIGSLQVIGNVSTSPETESEIELSLALHHSANRLESGDIPIRIDPGTKDLILIRKLDKESSEGESGIVIGVKCRKLVQSTDPSIIIPVRIIVTDANDHAPEFVGTPYIVNISEVTVPGSSLFPGHRIKAIDGDSQGPFSTVEYSIETGPFSHLVAFRGRLGGDLVLTGPLDYETLPKFWVTIRAQDQGEPPLSATTTLTVIVNDADDQNPRFLDDKYSVVLPDTVREGQPLGIKPKPIRAVDPDTEINSPIEYSFNSDSREYSYFTIDPKYAAIKVKRPLPPTISLPLTLVIRATQTDNRDRYALTTVTILSRRESILPEIRFTKSNYSVSVLENVPPGSVLLTVGIMGRPTPTEVESTSSSSRSSSSSPSSSGITYQLLDDEGNHFGIKSNGEITVRKALDYELRPWYSFRVMASDGKQSDVTRVNISLINVNDHDPQFSQPHYTFFVNSESGLRSKSIVGEVKATDKDTGDTLDFTVKGPFARSFTIDKTGKISISSLKGLNTTQAHLIVMASDSGSPPRSSSVPVTVQFAPNLIKTGLARAIGDIEPSDSVDNLLNDIDDVDGQARSSGVNMSSLFNTSGPSAIVLVIVLGVLLATLFIIIITLTVHLLRHRKLSDVHSSSGLSSTSTDSCASSTDSGHLHPPPPPASLTSHHLHHHSSLHHPNSAIYGKIDVPSSRGFSISSLAKKTAKVSPSDQSDSTNLFGPTSNLPTGGLMSSTGGVDSGGIHGVENPIFNLSNNNSTNNTLPNNLSSRYYGNNRSLSIGHGTSSGSGKSDPDSAIVSDASSSNDAPHNGSSKRSRFHS</sequence>
<feature type="domain" description="Cadherin" evidence="8">
    <location>
        <begin position="381"/>
        <end position="497"/>
    </location>
</feature>
<evidence type="ECO:0000313" key="9">
    <source>
        <dbReference type="EnsemblMetazoa" id="tetur25g01330.1"/>
    </source>
</evidence>
<evidence type="ECO:0000256" key="2">
    <source>
        <dbReference type="ARBA" id="ARBA00022692"/>
    </source>
</evidence>
<evidence type="ECO:0000256" key="5">
    <source>
        <dbReference type="PROSITE-ProRule" id="PRU00043"/>
    </source>
</evidence>
<feature type="domain" description="Cadherin" evidence="8">
    <location>
        <begin position="270"/>
        <end position="378"/>
    </location>
</feature>
<organism evidence="9 10">
    <name type="scientific">Tetranychus urticae</name>
    <name type="common">Two-spotted spider mite</name>
    <dbReference type="NCBI Taxonomy" id="32264"/>
    <lineage>
        <taxon>Eukaryota</taxon>
        <taxon>Metazoa</taxon>
        <taxon>Ecdysozoa</taxon>
        <taxon>Arthropoda</taxon>
        <taxon>Chelicerata</taxon>
        <taxon>Arachnida</taxon>
        <taxon>Acari</taxon>
        <taxon>Acariformes</taxon>
        <taxon>Trombidiformes</taxon>
        <taxon>Prostigmata</taxon>
        <taxon>Eleutherengona</taxon>
        <taxon>Raphignathae</taxon>
        <taxon>Tetranychoidea</taxon>
        <taxon>Tetranychidae</taxon>
        <taxon>Tetranychus</taxon>
    </lineage>
</organism>
<feature type="region of interest" description="Disordered" evidence="6">
    <location>
        <begin position="748"/>
        <end position="783"/>
    </location>
</feature>
<protein>
    <recommendedName>
        <fullName evidence="8">Cadherin domain-containing protein</fullName>
    </recommendedName>
</protein>
<dbReference type="InterPro" id="IPR002126">
    <property type="entry name" value="Cadherin-like_dom"/>
</dbReference>
<accession>T1KX69</accession>
<feature type="compositionally biased region" description="Low complexity" evidence="6">
    <location>
        <begin position="678"/>
        <end position="697"/>
    </location>
</feature>
<dbReference type="SMART" id="SM00112">
    <property type="entry name" value="CA"/>
    <property type="match status" value="5"/>
</dbReference>
<evidence type="ECO:0000259" key="8">
    <source>
        <dbReference type="PROSITE" id="PS50268"/>
    </source>
</evidence>
<evidence type="ECO:0000256" key="6">
    <source>
        <dbReference type="SAM" id="MobiDB-lite"/>
    </source>
</evidence>
<keyword evidence="3 7" id="KW-1133">Transmembrane helix</keyword>
<dbReference type="SUPFAM" id="SSF49313">
    <property type="entry name" value="Cadherin-like"/>
    <property type="match status" value="4"/>
</dbReference>
<dbReference type="EMBL" id="CAEY01000676">
    <property type="status" value="NOT_ANNOTATED_CDS"/>
    <property type="molecule type" value="Genomic_DNA"/>
</dbReference>
<keyword evidence="10" id="KW-1185">Reference proteome</keyword>
<keyword evidence="7" id="KW-0472">Membrane</keyword>
<evidence type="ECO:0000256" key="3">
    <source>
        <dbReference type="ARBA" id="ARBA00022989"/>
    </source>
</evidence>
<feature type="domain" description="Cadherin" evidence="8">
    <location>
        <begin position="498"/>
        <end position="589"/>
    </location>
</feature>
<reference evidence="9" key="2">
    <citation type="submission" date="2015-06" db="UniProtKB">
        <authorList>
            <consortium name="EnsemblMetazoa"/>
        </authorList>
    </citation>
    <scope>IDENTIFICATION</scope>
</reference>
<feature type="compositionally biased region" description="Polar residues" evidence="6">
    <location>
        <begin position="821"/>
        <end position="832"/>
    </location>
</feature>
<dbReference type="Pfam" id="PF00028">
    <property type="entry name" value="Cadherin"/>
    <property type="match status" value="2"/>
</dbReference>
<feature type="region of interest" description="Disordered" evidence="6">
    <location>
        <begin position="678"/>
        <end position="727"/>
    </location>
</feature>
<feature type="transmembrane region" description="Helical" evidence="7">
    <location>
        <begin position="643"/>
        <end position="669"/>
    </location>
</feature>
<dbReference type="EnsemblMetazoa" id="tetur25g01330.1">
    <property type="protein sequence ID" value="tetur25g01330.1"/>
    <property type="gene ID" value="tetur25g01330"/>
</dbReference>
<feature type="transmembrane region" description="Helical" evidence="7">
    <location>
        <begin position="7"/>
        <end position="24"/>
    </location>
</feature>
<dbReference type="eggNOG" id="KOG3594">
    <property type="taxonomic scope" value="Eukaryota"/>
</dbReference>
<keyword evidence="4" id="KW-0325">Glycoprotein</keyword>
<feature type="region of interest" description="Disordered" evidence="6">
    <location>
        <begin position="409"/>
        <end position="432"/>
    </location>
</feature>
<keyword evidence="5" id="KW-0106">Calcium</keyword>
<dbReference type="InterPro" id="IPR015919">
    <property type="entry name" value="Cadherin-like_sf"/>
</dbReference>
<dbReference type="HOGENOM" id="CLU_016470_1_0_1"/>
<proteinExistence type="predicted"/>